<proteinExistence type="predicted"/>
<gene>
    <name evidence="2" type="ORF">SAMN05216553_109134</name>
</gene>
<name>A0A1G7VBL2_9PSEU</name>
<evidence type="ECO:0000313" key="2">
    <source>
        <dbReference type="EMBL" id="SDG57134.1"/>
    </source>
</evidence>
<feature type="region of interest" description="Disordered" evidence="1">
    <location>
        <begin position="1"/>
        <end position="28"/>
    </location>
</feature>
<organism evidence="2 3">
    <name type="scientific">Lentzea fradiae</name>
    <dbReference type="NCBI Taxonomy" id="200378"/>
    <lineage>
        <taxon>Bacteria</taxon>
        <taxon>Bacillati</taxon>
        <taxon>Actinomycetota</taxon>
        <taxon>Actinomycetes</taxon>
        <taxon>Pseudonocardiales</taxon>
        <taxon>Pseudonocardiaceae</taxon>
        <taxon>Lentzea</taxon>
    </lineage>
</organism>
<keyword evidence="3" id="KW-1185">Reference proteome</keyword>
<protein>
    <submittedName>
        <fullName evidence="2">Uncharacterized protein</fullName>
    </submittedName>
</protein>
<sequence>MAAGTPAVAASSSWRDDEGTRMPSGDVHAWWPGQNQTLCGVQLSRARLAKFPGVLWADARWGEGTADTPVMALCRKCSAATRPKMRRRRLDPRMRG</sequence>
<dbReference type="STRING" id="200378.SAMN05216553_109134"/>
<accession>A0A1G7VBL2</accession>
<dbReference type="OrthoDB" id="3384418at2"/>
<dbReference type="EMBL" id="FNCC01000009">
    <property type="protein sequence ID" value="SDG57134.1"/>
    <property type="molecule type" value="Genomic_DNA"/>
</dbReference>
<dbReference type="RefSeq" id="WP_090051777.1">
    <property type="nucleotide sequence ID" value="NZ_FNCC01000009.1"/>
</dbReference>
<dbReference type="AlphaFoldDB" id="A0A1G7VBL2"/>
<evidence type="ECO:0000256" key="1">
    <source>
        <dbReference type="SAM" id="MobiDB-lite"/>
    </source>
</evidence>
<reference evidence="3" key="1">
    <citation type="submission" date="2016-10" db="EMBL/GenBank/DDBJ databases">
        <authorList>
            <person name="Varghese N."/>
            <person name="Submissions S."/>
        </authorList>
    </citation>
    <scope>NUCLEOTIDE SEQUENCE [LARGE SCALE GENOMIC DNA]</scope>
    <source>
        <strain evidence="3">CGMCC 4.3506</strain>
    </source>
</reference>
<dbReference type="Proteomes" id="UP000199623">
    <property type="component" value="Unassembled WGS sequence"/>
</dbReference>
<evidence type="ECO:0000313" key="3">
    <source>
        <dbReference type="Proteomes" id="UP000199623"/>
    </source>
</evidence>